<accession>A3ZS64</accession>
<dbReference type="OrthoDB" id="9780819at2"/>
<dbReference type="STRING" id="314230.DSM3645_14290"/>
<dbReference type="CDD" id="cd00198">
    <property type="entry name" value="vWFA"/>
    <property type="match status" value="1"/>
</dbReference>
<evidence type="ECO:0000313" key="2">
    <source>
        <dbReference type="EMBL" id="EAQ80522.1"/>
    </source>
</evidence>
<proteinExistence type="predicted"/>
<feature type="domain" description="VWFA" evidence="1">
    <location>
        <begin position="80"/>
        <end position="258"/>
    </location>
</feature>
<organism evidence="2 3">
    <name type="scientific">Blastopirellula marina DSM 3645</name>
    <dbReference type="NCBI Taxonomy" id="314230"/>
    <lineage>
        <taxon>Bacteria</taxon>
        <taxon>Pseudomonadati</taxon>
        <taxon>Planctomycetota</taxon>
        <taxon>Planctomycetia</taxon>
        <taxon>Pirellulales</taxon>
        <taxon>Pirellulaceae</taxon>
        <taxon>Blastopirellula</taxon>
    </lineage>
</organism>
<dbReference type="InterPro" id="IPR002035">
    <property type="entry name" value="VWF_A"/>
</dbReference>
<dbReference type="PANTHER" id="PTHR33608:SF7">
    <property type="entry name" value="DUF58 DOMAIN-CONTAINING PROTEIN"/>
    <property type="match status" value="1"/>
</dbReference>
<dbReference type="Gene3D" id="3.40.50.410">
    <property type="entry name" value="von Willebrand factor, type A domain"/>
    <property type="match status" value="1"/>
</dbReference>
<protein>
    <recommendedName>
        <fullName evidence="1">VWFA domain-containing protein</fullName>
    </recommendedName>
</protein>
<dbReference type="EMBL" id="AANZ01000008">
    <property type="protein sequence ID" value="EAQ80522.1"/>
    <property type="molecule type" value="Genomic_DNA"/>
</dbReference>
<dbReference type="PANTHER" id="PTHR33608">
    <property type="entry name" value="BLL2464 PROTEIN"/>
    <property type="match status" value="1"/>
</dbReference>
<dbReference type="eggNOG" id="COG1721">
    <property type="taxonomic scope" value="Bacteria"/>
</dbReference>
<evidence type="ECO:0000259" key="1">
    <source>
        <dbReference type="SMART" id="SM00327"/>
    </source>
</evidence>
<dbReference type="InterPro" id="IPR002881">
    <property type="entry name" value="DUF58"/>
</dbReference>
<dbReference type="SUPFAM" id="SSF53300">
    <property type="entry name" value="vWA-like"/>
    <property type="match status" value="1"/>
</dbReference>
<comment type="caution">
    <text evidence="2">The sequence shown here is derived from an EMBL/GenBank/DDBJ whole genome shotgun (WGS) entry which is preliminary data.</text>
</comment>
<dbReference type="SMART" id="SM00327">
    <property type="entry name" value="VWA"/>
    <property type="match status" value="1"/>
</dbReference>
<dbReference type="Proteomes" id="UP000004358">
    <property type="component" value="Unassembled WGS sequence"/>
</dbReference>
<dbReference type="AlphaFoldDB" id="A3ZS64"/>
<sequence>MSTVESYLKPEVIRQISRLDLRAQFVVRGFFQGLHASPYHGFSVEFSEHRRYEQGDDPKDIDWLVFAKTDRYYIKKFEAETNITGYIAMDLSKSMGYTYRQEMTKFDYAISLAAAICYLMIHQQDPVGLVTFDTKIRQSLPPKSKRKHLGDVLSLLTNLKPTGETDIAHSLSQLAAMLKHRSVVMIFSDLLSDPDEVFKALYQLRHRQHDVILFHILDEAEVTFPFDGMVELEDPESNEVLKLDAGSYRSDYRKEVEAFRERYRRDASKAGVDYVELDTSMPFDKALTEYLINRRTRF</sequence>
<dbReference type="RefSeq" id="WP_002650756.1">
    <property type="nucleotide sequence ID" value="NZ_CH672376.1"/>
</dbReference>
<dbReference type="Pfam" id="PF01882">
    <property type="entry name" value="DUF58"/>
    <property type="match status" value="1"/>
</dbReference>
<evidence type="ECO:0000313" key="3">
    <source>
        <dbReference type="Proteomes" id="UP000004358"/>
    </source>
</evidence>
<dbReference type="HOGENOM" id="CLU_054927_3_1_0"/>
<name>A3ZS64_9BACT</name>
<reference evidence="2 3" key="1">
    <citation type="submission" date="2006-02" db="EMBL/GenBank/DDBJ databases">
        <authorList>
            <person name="Amann R."/>
            <person name="Ferriera S."/>
            <person name="Johnson J."/>
            <person name="Kravitz S."/>
            <person name="Halpern A."/>
            <person name="Remington K."/>
            <person name="Beeson K."/>
            <person name="Tran B."/>
            <person name="Rogers Y.-H."/>
            <person name="Friedman R."/>
            <person name="Venter J.C."/>
        </authorList>
    </citation>
    <scope>NUCLEOTIDE SEQUENCE [LARGE SCALE GENOMIC DNA]</scope>
    <source>
        <strain evidence="2 3">DSM 3645</strain>
    </source>
</reference>
<gene>
    <name evidence="2" type="ORF">DSM3645_14290</name>
</gene>
<dbReference type="InterPro" id="IPR036465">
    <property type="entry name" value="vWFA_dom_sf"/>
</dbReference>